<proteinExistence type="predicted"/>
<evidence type="ECO:0000256" key="6">
    <source>
        <dbReference type="SAM" id="Phobius"/>
    </source>
</evidence>
<feature type="transmembrane region" description="Helical" evidence="6">
    <location>
        <begin position="126"/>
        <end position="149"/>
    </location>
</feature>
<comment type="caution">
    <text evidence="7">The sequence shown here is derived from an EMBL/GenBank/DDBJ whole genome shotgun (WGS) entry which is preliminary data.</text>
</comment>
<dbReference type="EMBL" id="BDGG01000001">
    <property type="protein sequence ID" value="GAU89894.1"/>
    <property type="molecule type" value="Genomic_DNA"/>
</dbReference>
<keyword evidence="5" id="KW-0325">Glycoprotein</keyword>
<protein>
    <submittedName>
        <fullName evidence="7">Uncharacterized protein</fullName>
    </submittedName>
</protein>
<accession>A0A1D1UJI7</accession>
<evidence type="ECO:0000256" key="2">
    <source>
        <dbReference type="ARBA" id="ARBA00022692"/>
    </source>
</evidence>
<dbReference type="GO" id="GO:0016020">
    <property type="term" value="C:membrane"/>
    <property type="evidence" value="ECO:0007669"/>
    <property type="project" value="UniProtKB-SubCell"/>
</dbReference>
<evidence type="ECO:0000313" key="7">
    <source>
        <dbReference type="EMBL" id="GAU89894.1"/>
    </source>
</evidence>
<dbReference type="AlphaFoldDB" id="A0A1D1UJI7"/>
<organism evidence="7 8">
    <name type="scientific">Ramazzottius varieornatus</name>
    <name type="common">Water bear</name>
    <name type="synonym">Tardigrade</name>
    <dbReference type="NCBI Taxonomy" id="947166"/>
    <lineage>
        <taxon>Eukaryota</taxon>
        <taxon>Metazoa</taxon>
        <taxon>Ecdysozoa</taxon>
        <taxon>Tardigrada</taxon>
        <taxon>Eutardigrada</taxon>
        <taxon>Parachela</taxon>
        <taxon>Hypsibioidea</taxon>
        <taxon>Ramazzottiidae</taxon>
        <taxon>Ramazzottius</taxon>
    </lineage>
</organism>
<evidence type="ECO:0000313" key="8">
    <source>
        <dbReference type="Proteomes" id="UP000186922"/>
    </source>
</evidence>
<dbReference type="InterPro" id="IPR010291">
    <property type="entry name" value="Ion_channel_UNC-93"/>
</dbReference>
<feature type="transmembrane region" description="Helical" evidence="6">
    <location>
        <begin position="22"/>
        <end position="44"/>
    </location>
</feature>
<dbReference type="PANTHER" id="PTHR23294:SF0">
    <property type="entry name" value="UNC93-LIKE PROTEIN MFSD11"/>
    <property type="match status" value="1"/>
</dbReference>
<evidence type="ECO:0000256" key="3">
    <source>
        <dbReference type="ARBA" id="ARBA00022989"/>
    </source>
</evidence>
<reference evidence="7 8" key="1">
    <citation type="journal article" date="2016" name="Nat. Commun.">
        <title>Extremotolerant tardigrade genome and improved radiotolerance of human cultured cells by tardigrade-unique protein.</title>
        <authorList>
            <person name="Hashimoto T."/>
            <person name="Horikawa D.D."/>
            <person name="Saito Y."/>
            <person name="Kuwahara H."/>
            <person name="Kozuka-Hata H."/>
            <person name="Shin-I T."/>
            <person name="Minakuchi Y."/>
            <person name="Ohishi K."/>
            <person name="Motoyama A."/>
            <person name="Aizu T."/>
            <person name="Enomoto A."/>
            <person name="Kondo K."/>
            <person name="Tanaka S."/>
            <person name="Hara Y."/>
            <person name="Koshikawa S."/>
            <person name="Sagara H."/>
            <person name="Miura T."/>
            <person name="Yokobori S."/>
            <person name="Miyagawa K."/>
            <person name="Suzuki Y."/>
            <person name="Kubo T."/>
            <person name="Oyama M."/>
            <person name="Kohara Y."/>
            <person name="Fujiyama A."/>
            <person name="Arakawa K."/>
            <person name="Katayama T."/>
            <person name="Toyoda A."/>
            <person name="Kunieda T."/>
        </authorList>
    </citation>
    <scope>NUCLEOTIDE SEQUENCE [LARGE SCALE GENOMIC DNA]</scope>
    <source>
        <strain evidence="7 8">YOKOZUNA-1</strain>
    </source>
</reference>
<feature type="transmembrane region" description="Helical" evidence="6">
    <location>
        <begin position="155"/>
        <end position="176"/>
    </location>
</feature>
<feature type="transmembrane region" description="Helical" evidence="6">
    <location>
        <begin position="56"/>
        <end position="74"/>
    </location>
</feature>
<name>A0A1D1UJI7_RAMVA</name>
<feature type="transmembrane region" description="Helical" evidence="6">
    <location>
        <begin position="94"/>
        <end position="114"/>
    </location>
</feature>
<keyword evidence="4 6" id="KW-0472">Membrane</keyword>
<comment type="subcellular location">
    <subcellularLocation>
        <location evidence="1">Membrane</location>
        <topology evidence="1">Multi-pass membrane protein</topology>
    </subcellularLocation>
</comment>
<dbReference type="Proteomes" id="UP000186922">
    <property type="component" value="Unassembled WGS sequence"/>
</dbReference>
<dbReference type="Pfam" id="PF05978">
    <property type="entry name" value="UNC-93"/>
    <property type="match status" value="1"/>
</dbReference>
<keyword evidence="2 6" id="KW-0812">Transmembrane</keyword>
<gene>
    <name evidence="7" type="primary">RvY_02390</name>
    <name evidence="7" type="synonym">RvY_02390.3</name>
    <name evidence="7" type="ORF">RvY_02390-3</name>
</gene>
<evidence type="ECO:0000256" key="5">
    <source>
        <dbReference type="ARBA" id="ARBA00023180"/>
    </source>
</evidence>
<dbReference type="OrthoDB" id="196103at2759"/>
<sequence>MWSNIYPTALGYTVRFGILREAMVGLNGLFVGLGEILGGVFLGLMGTRLNAFGKDGALLGGLVVHLLACYMAFINTPVSASRGMTEYPAFVGPSAYIALTTSLLFGLGDVIWCAQLMAYLGEVYRYEVVSVFTVYHSWMAIAAASLFGLSTVISLPYLLLIMVITAVISFAGFCVAEWEFLARQRFLLHLRQMQKKAEEGSQITLAD</sequence>
<keyword evidence="8" id="KW-1185">Reference proteome</keyword>
<dbReference type="PANTHER" id="PTHR23294">
    <property type="entry name" value="ET TRANSLATION PRODUCT-RELATED"/>
    <property type="match status" value="1"/>
</dbReference>
<keyword evidence="3 6" id="KW-1133">Transmembrane helix</keyword>
<evidence type="ECO:0000256" key="1">
    <source>
        <dbReference type="ARBA" id="ARBA00004141"/>
    </source>
</evidence>
<dbReference type="InterPro" id="IPR051617">
    <property type="entry name" value="UNC-93-like_regulator"/>
</dbReference>
<evidence type="ECO:0000256" key="4">
    <source>
        <dbReference type="ARBA" id="ARBA00023136"/>
    </source>
</evidence>